<feature type="region of interest" description="Disordered" evidence="1">
    <location>
        <begin position="195"/>
        <end position="224"/>
    </location>
</feature>
<dbReference type="Gene3D" id="3.30.750.140">
    <property type="match status" value="1"/>
</dbReference>
<reference evidence="3 4" key="1">
    <citation type="submission" date="2018-12" db="EMBL/GenBank/DDBJ databases">
        <title>Dyella dinghuensis sp. nov. DHOA06 and Dyella choica sp. nov. 4M-K27, isolated from forest soil.</title>
        <authorList>
            <person name="Qiu L.-H."/>
            <person name="Gao Z.-H."/>
        </authorList>
    </citation>
    <scope>NUCLEOTIDE SEQUENCE [LARGE SCALE GENOMIC DNA]</scope>
    <source>
        <strain evidence="3 4">4M-K27</strain>
    </source>
</reference>
<dbReference type="InterPro" id="IPR038610">
    <property type="entry name" value="FliK-like_C_sf"/>
</dbReference>
<evidence type="ECO:0000259" key="2">
    <source>
        <dbReference type="Pfam" id="PF02120"/>
    </source>
</evidence>
<evidence type="ECO:0000313" key="4">
    <source>
        <dbReference type="Proteomes" id="UP000274358"/>
    </source>
</evidence>
<feature type="compositionally biased region" description="Low complexity" evidence="1">
    <location>
        <begin position="1"/>
        <end position="16"/>
    </location>
</feature>
<feature type="compositionally biased region" description="Polar residues" evidence="1">
    <location>
        <begin position="57"/>
        <end position="83"/>
    </location>
</feature>
<dbReference type="AlphaFoldDB" id="A0A432M6T4"/>
<name>A0A432M6T4_9GAMM</name>
<dbReference type="Proteomes" id="UP000274358">
    <property type="component" value="Unassembled WGS sequence"/>
</dbReference>
<gene>
    <name evidence="3" type="ORF">EKH80_10615</name>
</gene>
<feature type="compositionally biased region" description="Low complexity" evidence="1">
    <location>
        <begin position="24"/>
        <end position="56"/>
    </location>
</feature>
<dbReference type="CDD" id="cd17470">
    <property type="entry name" value="T3SS_Flik_C"/>
    <property type="match status" value="1"/>
</dbReference>
<dbReference type="InterPro" id="IPR052563">
    <property type="entry name" value="FliK"/>
</dbReference>
<keyword evidence="3" id="KW-0969">Cilium</keyword>
<organism evidence="3 4">
    <name type="scientific">Dyella choica</name>
    <dbReference type="NCBI Taxonomy" id="1927959"/>
    <lineage>
        <taxon>Bacteria</taxon>
        <taxon>Pseudomonadati</taxon>
        <taxon>Pseudomonadota</taxon>
        <taxon>Gammaproteobacteria</taxon>
        <taxon>Lysobacterales</taxon>
        <taxon>Rhodanobacteraceae</taxon>
        <taxon>Dyella</taxon>
    </lineage>
</organism>
<keyword evidence="4" id="KW-1185">Reference proteome</keyword>
<evidence type="ECO:0000256" key="1">
    <source>
        <dbReference type="SAM" id="MobiDB-lite"/>
    </source>
</evidence>
<keyword evidence="3" id="KW-0282">Flagellum</keyword>
<dbReference type="OrthoDB" id="1792985at2"/>
<dbReference type="Pfam" id="PF02120">
    <property type="entry name" value="Flg_hook"/>
    <property type="match status" value="1"/>
</dbReference>
<dbReference type="PANTHER" id="PTHR37533:SF2">
    <property type="entry name" value="FLAGELLAR HOOK-LENGTH CONTROL PROTEIN"/>
    <property type="match status" value="1"/>
</dbReference>
<feature type="compositionally biased region" description="Polar residues" evidence="1">
    <location>
        <begin position="370"/>
        <end position="392"/>
    </location>
</feature>
<protein>
    <submittedName>
        <fullName evidence="3">Flagellar hook-length control protein FliK</fullName>
    </submittedName>
</protein>
<feature type="region of interest" description="Disordered" evidence="1">
    <location>
        <begin position="368"/>
        <end position="397"/>
    </location>
</feature>
<sequence>MSATPLLALPVTPATPSHLAPSTGSRSLHSGGSFHSHLESAQQDQQSSQDAQSTSSNGDQRQSGNNARSDSTPAGDTSSNTSKPGDDAAQNERAPGIDLTGAAGSLAGMVLSLIDHANGDHPGAAPSPAKQGASNKQPAAPLPAASTATMAPVPLPAINPLPLAATGSSAPQTGAALTDAIGSALSTKSSLEWDVKGGDSSAGDATAAGTPVGTDTGSPIQGIADGVQSLAGSAAASAHAALPAGATFTPDTTSGMTALGNLTATPVVPSSNATHSLRVDAPVGSSGFAKELGQQITWLSGQEVKQAQIRLNPQGLGPLDVKVSVDRGRVDVSFMTQHPATTAAVQQGLDQLHQMLGGQGLSLGHATVGQHAQQQFGGRSEQQAQASGNSNDEPADTPVAMAARVAIGLVDAFA</sequence>
<feature type="region of interest" description="Disordered" evidence="1">
    <location>
        <begin position="117"/>
        <end position="143"/>
    </location>
</feature>
<keyword evidence="3" id="KW-0966">Cell projection</keyword>
<feature type="compositionally biased region" description="Low complexity" evidence="1">
    <location>
        <begin position="198"/>
        <end position="210"/>
    </location>
</feature>
<dbReference type="PANTHER" id="PTHR37533">
    <property type="entry name" value="FLAGELLAR HOOK-LENGTH CONTROL PROTEIN"/>
    <property type="match status" value="1"/>
</dbReference>
<dbReference type="EMBL" id="RYYV01000006">
    <property type="protein sequence ID" value="RUL76151.1"/>
    <property type="molecule type" value="Genomic_DNA"/>
</dbReference>
<dbReference type="RefSeq" id="WP_126684715.1">
    <property type="nucleotide sequence ID" value="NZ_RYYV01000006.1"/>
</dbReference>
<dbReference type="InterPro" id="IPR021136">
    <property type="entry name" value="Flagellar_hook_control-like_C"/>
</dbReference>
<accession>A0A432M6T4</accession>
<proteinExistence type="predicted"/>
<comment type="caution">
    <text evidence="3">The sequence shown here is derived from an EMBL/GenBank/DDBJ whole genome shotgun (WGS) entry which is preliminary data.</text>
</comment>
<evidence type="ECO:0000313" key="3">
    <source>
        <dbReference type="EMBL" id="RUL76151.1"/>
    </source>
</evidence>
<feature type="region of interest" description="Disordered" evidence="1">
    <location>
        <begin position="1"/>
        <end position="100"/>
    </location>
</feature>
<feature type="domain" description="Flagellar hook-length control protein-like C-terminal" evidence="2">
    <location>
        <begin position="294"/>
        <end position="376"/>
    </location>
</feature>